<dbReference type="AlphaFoldDB" id="A0ABD6DEY7"/>
<dbReference type="GO" id="GO:0007165">
    <property type="term" value="P:signal transduction"/>
    <property type="evidence" value="ECO:0007669"/>
    <property type="project" value="UniProtKB-KW"/>
</dbReference>
<reference evidence="6 7" key="1">
    <citation type="journal article" date="2019" name="Int. J. Syst. Evol. Microbiol.">
        <title>The Global Catalogue of Microorganisms (GCM) 10K type strain sequencing project: providing services to taxonomists for standard genome sequencing and annotation.</title>
        <authorList>
            <consortium name="The Broad Institute Genomics Platform"/>
            <consortium name="The Broad Institute Genome Sequencing Center for Infectious Disease"/>
            <person name="Wu L."/>
            <person name="Ma J."/>
        </authorList>
    </citation>
    <scope>NUCLEOTIDE SEQUENCE [LARGE SCALE GENOMIC DNA]</scope>
    <source>
        <strain evidence="6 7">CGMCC 1.10593</strain>
    </source>
</reference>
<gene>
    <name evidence="6" type="ORF">ACFSBW_19155</name>
</gene>
<dbReference type="PANTHER" id="PTHR32089">
    <property type="entry name" value="METHYL-ACCEPTING CHEMOTAXIS PROTEIN MCPB"/>
    <property type="match status" value="1"/>
</dbReference>
<keyword evidence="7" id="KW-1185">Reference proteome</keyword>
<evidence type="ECO:0000256" key="1">
    <source>
        <dbReference type="ARBA" id="ARBA00023224"/>
    </source>
</evidence>
<dbReference type="Gene3D" id="3.30.450.20">
    <property type="entry name" value="PAS domain"/>
    <property type="match status" value="1"/>
</dbReference>
<evidence type="ECO:0000256" key="2">
    <source>
        <dbReference type="ARBA" id="ARBA00029447"/>
    </source>
</evidence>
<evidence type="ECO:0000256" key="3">
    <source>
        <dbReference type="PROSITE-ProRule" id="PRU00284"/>
    </source>
</evidence>
<dbReference type="RefSeq" id="WP_256397892.1">
    <property type="nucleotide sequence ID" value="NZ_JANHDJ010000017.1"/>
</dbReference>
<dbReference type="InterPro" id="IPR029016">
    <property type="entry name" value="GAF-like_dom_sf"/>
</dbReference>
<feature type="domain" description="Methyl-accepting transducer" evidence="5">
    <location>
        <begin position="293"/>
        <end position="493"/>
    </location>
</feature>
<dbReference type="Gene3D" id="3.30.450.40">
    <property type="match status" value="1"/>
</dbReference>
<dbReference type="SMART" id="SM00283">
    <property type="entry name" value="MA"/>
    <property type="match status" value="1"/>
</dbReference>
<dbReference type="Gene3D" id="1.10.287.950">
    <property type="entry name" value="Methyl-accepting chemotaxis protein"/>
    <property type="match status" value="1"/>
</dbReference>
<dbReference type="SUPFAM" id="SSF55781">
    <property type="entry name" value="GAF domain-like"/>
    <property type="match status" value="1"/>
</dbReference>
<dbReference type="Pfam" id="PF13185">
    <property type="entry name" value="GAF_2"/>
    <property type="match status" value="1"/>
</dbReference>
<evidence type="ECO:0000259" key="5">
    <source>
        <dbReference type="PROSITE" id="PS50111"/>
    </source>
</evidence>
<keyword evidence="1 3" id="KW-0807">Transducer</keyword>
<organism evidence="6 7">
    <name type="scientific">Halohasta litorea</name>
    <dbReference type="NCBI Taxonomy" id="869891"/>
    <lineage>
        <taxon>Archaea</taxon>
        <taxon>Methanobacteriati</taxon>
        <taxon>Methanobacteriota</taxon>
        <taxon>Stenosarchaea group</taxon>
        <taxon>Halobacteria</taxon>
        <taxon>Halobacteriales</taxon>
        <taxon>Haloferacaceae</taxon>
        <taxon>Halohasta</taxon>
    </lineage>
</organism>
<dbReference type="InterPro" id="IPR035965">
    <property type="entry name" value="PAS-like_dom_sf"/>
</dbReference>
<dbReference type="SUPFAM" id="SSF55785">
    <property type="entry name" value="PYP-like sensor domain (PAS domain)"/>
    <property type="match status" value="1"/>
</dbReference>
<dbReference type="SUPFAM" id="SSF58104">
    <property type="entry name" value="Methyl-accepting chemotaxis protein (MCP) signaling domain"/>
    <property type="match status" value="1"/>
</dbReference>
<evidence type="ECO:0000313" key="6">
    <source>
        <dbReference type="EMBL" id="MFD1643962.1"/>
    </source>
</evidence>
<keyword evidence="4" id="KW-0175">Coiled coil</keyword>
<dbReference type="InterPro" id="IPR003018">
    <property type="entry name" value="GAF"/>
</dbReference>
<feature type="coiled-coil region" evidence="4">
    <location>
        <begin position="398"/>
        <end position="425"/>
    </location>
</feature>
<dbReference type="InterPro" id="IPR004089">
    <property type="entry name" value="MCPsignal_dom"/>
</dbReference>
<comment type="caution">
    <text evidence="6">The sequence shown here is derived from an EMBL/GenBank/DDBJ whole genome shotgun (WGS) entry which is preliminary data.</text>
</comment>
<name>A0ABD6DEY7_9EURY</name>
<comment type="similarity">
    <text evidence="2">Belongs to the methyl-accepting chemotaxis (MCP) protein family.</text>
</comment>
<dbReference type="Pfam" id="PF00015">
    <property type="entry name" value="MCPsignal"/>
    <property type="match status" value="1"/>
</dbReference>
<feature type="coiled-coil region" evidence="4">
    <location>
        <begin position="328"/>
        <end position="355"/>
    </location>
</feature>
<dbReference type="PANTHER" id="PTHR32089:SF112">
    <property type="entry name" value="LYSOZYME-LIKE PROTEIN-RELATED"/>
    <property type="match status" value="1"/>
</dbReference>
<sequence>MSKREQPLATADTVAGTIPKIGSWNYDAQKQSIHWSSEAKQLHGIPEHRSFSFNDALNQYQPSDQSTVQDAFNRAVTLDEPFELEVGLDDEQQYLRFSGAPVRENGDVVGCRGVVEDISDRAKLERRVEVLRNASKKLMRVDSRHEVGEIMADASKNILGYVNTTIRLLNEEGDTLCVIVSTEECLEKAGERPDYPVDGEVNASRVFRTGESEIHQDHDASEDDVDRGELQSGLYVPVGNHGVMSAGDTTVAAFDDTDLEAFELLGQVGAEAITRIKSEKELMEQNARLSEFIQSMTASIEEVTATTDNVSHLAEEAVSQANNGNESITSIANQMDEMESQVTEAADEVNALNTVVNEIVEIVDLIDNIADQTNILALNASIEAARAGDAGAGFVVVADEVKDLAEKTQEATDEIEELINNVETQTSVATDTIRETTDYASKSRESADSASELLEDIVVAITETKEGVDEINKAMDEQAHSLESIASTLDKEE</sequence>
<evidence type="ECO:0000313" key="7">
    <source>
        <dbReference type="Proteomes" id="UP001597052"/>
    </source>
</evidence>
<dbReference type="Proteomes" id="UP001597052">
    <property type="component" value="Unassembled WGS sequence"/>
</dbReference>
<dbReference type="PROSITE" id="PS50111">
    <property type="entry name" value="CHEMOTAXIS_TRANSDUC_2"/>
    <property type="match status" value="1"/>
</dbReference>
<protein>
    <submittedName>
        <fullName evidence="6">Methyl-accepting chemotaxis protein</fullName>
    </submittedName>
</protein>
<evidence type="ECO:0000256" key="4">
    <source>
        <dbReference type="SAM" id="Coils"/>
    </source>
</evidence>
<accession>A0ABD6DEY7</accession>
<dbReference type="EMBL" id="JBHUDM010000015">
    <property type="protein sequence ID" value="MFD1643962.1"/>
    <property type="molecule type" value="Genomic_DNA"/>
</dbReference>
<proteinExistence type="inferred from homology"/>